<gene>
    <name evidence="1" type="ORF">AAEO56_11125</name>
</gene>
<evidence type="ECO:0000313" key="1">
    <source>
        <dbReference type="EMBL" id="MEL1244815.1"/>
    </source>
</evidence>
<keyword evidence="2" id="KW-1185">Reference proteome</keyword>
<reference evidence="1 2" key="1">
    <citation type="submission" date="2024-04" db="EMBL/GenBank/DDBJ databases">
        <title>Flavobacterium sp. DGU11 16S ribosomal RNA gene Genome sequencing and assembly.</title>
        <authorList>
            <person name="Park S."/>
        </authorList>
    </citation>
    <scope>NUCLEOTIDE SEQUENCE [LARGE SCALE GENOMIC DNA]</scope>
    <source>
        <strain evidence="1 2">DGU11</strain>
    </source>
</reference>
<comment type="caution">
    <text evidence="1">The sequence shown here is derived from an EMBL/GenBank/DDBJ whole genome shotgun (WGS) entry which is preliminary data.</text>
</comment>
<name>A0ABU9HXC1_9FLAO</name>
<evidence type="ECO:0000313" key="2">
    <source>
        <dbReference type="Proteomes" id="UP001464555"/>
    </source>
</evidence>
<proteinExistence type="predicted"/>
<accession>A0ABU9HXC1</accession>
<dbReference type="RefSeq" id="WP_341697130.1">
    <property type="nucleotide sequence ID" value="NZ_JBBYHR010000005.1"/>
</dbReference>
<organism evidence="1 2">
    <name type="scientific">Flavobacterium arundinis</name>
    <dbReference type="NCBI Taxonomy" id="3139143"/>
    <lineage>
        <taxon>Bacteria</taxon>
        <taxon>Pseudomonadati</taxon>
        <taxon>Bacteroidota</taxon>
        <taxon>Flavobacteriia</taxon>
        <taxon>Flavobacteriales</taxon>
        <taxon>Flavobacteriaceae</taxon>
        <taxon>Flavobacterium</taxon>
    </lineage>
</organism>
<sequence>MKRDYVKANLSPLNKQLNKHGGLENKIKLTKLTPGQVDFLYELMTEHLEGYIEYAREDIFDFHREEMQRFINNPPYEGWKLPVEIHGIILPENFDGAFEWELQIGRTWFGGTQKGLIMKGWEIDDEYIV</sequence>
<protein>
    <submittedName>
        <fullName evidence="1">Uncharacterized protein</fullName>
    </submittedName>
</protein>
<dbReference type="Proteomes" id="UP001464555">
    <property type="component" value="Unassembled WGS sequence"/>
</dbReference>
<dbReference type="EMBL" id="JBBYHR010000005">
    <property type="protein sequence ID" value="MEL1244815.1"/>
    <property type="molecule type" value="Genomic_DNA"/>
</dbReference>